<dbReference type="SMART" id="SM00028">
    <property type="entry name" value="TPR"/>
    <property type="match status" value="3"/>
</dbReference>
<reference evidence="4" key="1">
    <citation type="submission" date="2018-02" db="EMBL/GenBank/DDBJ databases">
        <authorList>
            <person name="Cohen D.B."/>
            <person name="Kent A.D."/>
        </authorList>
    </citation>
    <scope>NUCLEOTIDE SEQUENCE</scope>
</reference>
<feature type="region of interest" description="Disordered" evidence="2">
    <location>
        <begin position="479"/>
        <end position="543"/>
    </location>
</feature>
<proteinExistence type="predicted"/>
<dbReference type="SUPFAM" id="SSF48452">
    <property type="entry name" value="TPR-like"/>
    <property type="match status" value="1"/>
</dbReference>
<dbReference type="PROSITE" id="PS50293">
    <property type="entry name" value="TPR_REGION"/>
    <property type="match status" value="1"/>
</dbReference>
<evidence type="ECO:0000256" key="3">
    <source>
        <dbReference type="SAM" id="Phobius"/>
    </source>
</evidence>
<feature type="repeat" description="TPR" evidence="1">
    <location>
        <begin position="180"/>
        <end position="213"/>
    </location>
</feature>
<keyword evidence="1" id="KW-0802">TPR repeat</keyword>
<feature type="region of interest" description="Disordered" evidence="2">
    <location>
        <begin position="250"/>
        <end position="293"/>
    </location>
</feature>
<dbReference type="EMBL" id="OIVN01003223">
    <property type="protein sequence ID" value="SPD09584.1"/>
    <property type="molecule type" value="Genomic_DNA"/>
</dbReference>
<organism evidence="4">
    <name type="scientific">Fagus sylvatica</name>
    <name type="common">Beechnut</name>
    <dbReference type="NCBI Taxonomy" id="28930"/>
    <lineage>
        <taxon>Eukaryota</taxon>
        <taxon>Viridiplantae</taxon>
        <taxon>Streptophyta</taxon>
        <taxon>Embryophyta</taxon>
        <taxon>Tracheophyta</taxon>
        <taxon>Spermatophyta</taxon>
        <taxon>Magnoliopsida</taxon>
        <taxon>eudicotyledons</taxon>
        <taxon>Gunneridae</taxon>
        <taxon>Pentapetalae</taxon>
        <taxon>rosids</taxon>
        <taxon>fabids</taxon>
        <taxon>Fagales</taxon>
        <taxon>Fagaceae</taxon>
        <taxon>Fagus</taxon>
    </lineage>
</organism>
<dbReference type="AlphaFoldDB" id="A0A2N9HDB9"/>
<feature type="compositionally biased region" description="Polar residues" evidence="2">
    <location>
        <begin position="272"/>
        <end position="293"/>
    </location>
</feature>
<protein>
    <submittedName>
        <fullName evidence="4">Uncharacterized protein</fullName>
    </submittedName>
</protein>
<sequence length="654" mass="72168">MFNGMMDPEMLRLAQEQMSRMSPADFARIQQQMMTNPDLMRMASESMKNMRPEDLKMAAEQLKHTRPEEMAEIGEKMANASPEEIAAMRVRADAQLTYELNAAEVLKKKGNELHSQGRFNDALQKYLLAKKNLQGIPSSKGRTVLLACSLNLMSCYLKTRQYDECIKEGSEVLAYDVENVKALYRRGQAYKELGQLEDAVSDLSKACEVSPDDETIADVLRDAKERLAKEGGGHAPRGLVIEEITEEVETVSSGNRKSSSMKHAVAHPQENGDCTKSQSAGNRGGIMTNSESLQALKDDPDTISVIVRRFDNPNLTTSSPLIFVHASEKSRRAKAEMILDLIRSGKVRPRSTSLKHASKFEIWDQSFQNFISNVDPDTLATMSSGKSGEVPPEMVKTASNMISKMSPGELQKMLELASSFQGENPYFMGGSSENNSGSFKPTSVPPNVTPDMLKTASDMMNRMPPEDLQKMFEMASSLKGTDSVPTAATVKGVSDTGTKSSEAQETPLANRSVVGESSSSRGMFSNSRTTTAQSSLPSSTPDLQEQMRNQMKDPAMRQMFTSMIKNMNPDMMANMSEQFGLKLSREDAAKAQQAMSSLSPEDLDKMMRWADRLQTGVEGVKKTKKWLLGRPGLILAICMLIFAMILHRLGYIGG</sequence>
<dbReference type="InterPro" id="IPR011990">
    <property type="entry name" value="TPR-like_helical_dom_sf"/>
</dbReference>
<dbReference type="InterPro" id="IPR019734">
    <property type="entry name" value="TPR_rpt"/>
</dbReference>
<evidence type="ECO:0000256" key="2">
    <source>
        <dbReference type="SAM" id="MobiDB-lite"/>
    </source>
</evidence>
<feature type="transmembrane region" description="Helical" evidence="3">
    <location>
        <begin position="632"/>
        <end position="651"/>
    </location>
</feature>
<accession>A0A2N9HDB9</accession>
<keyword evidence="3" id="KW-0812">Transmembrane</keyword>
<feature type="compositionally biased region" description="Polar residues" evidence="2">
    <location>
        <begin position="495"/>
        <end position="509"/>
    </location>
</feature>
<dbReference type="InterPro" id="IPR053319">
    <property type="entry name" value="OEP61"/>
</dbReference>
<dbReference type="PANTHER" id="PTHR48433">
    <property type="entry name" value="OUTER ENVELOPE PROTEIN 61-LIKE"/>
    <property type="match status" value="1"/>
</dbReference>
<gene>
    <name evidence="4" type="ORF">FSB_LOCUS37466</name>
</gene>
<keyword evidence="3" id="KW-1133">Transmembrane helix</keyword>
<feature type="compositionally biased region" description="Low complexity" evidence="2">
    <location>
        <begin position="511"/>
        <end position="527"/>
    </location>
</feature>
<dbReference type="PROSITE" id="PS50005">
    <property type="entry name" value="TPR"/>
    <property type="match status" value="1"/>
</dbReference>
<dbReference type="Pfam" id="PF00515">
    <property type="entry name" value="TPR_1"/>
    <property type="match status" value="1"/>
</dbReference>
<evidence type="ECO:0000256" key="1">
    <source>
        <dbReference type="PROSITE-ProRule" id="PRU00339"/>
    </source>
</evidence>
<dbReference type="PANTHER" id="PTHR48433:SF1">
    <property type="entry name" value="OUTER ENVELOPE PROTEIN 61-LIKE"/>
    <property type="match status" value="1"/>
</dbReference>
<dbReference type="Gene3D" id="1.25.40.10">
    <property type="entry name" value="Tetratricopeptide repeat domain"/>
    <property type="match status" value="1"/>
</dbReference>
<feature type="compositionally biased region" description="Polar residues" evidence="2">
    <location>
        <begin position="528"/>
        <end position="543"/>
    </location>
</feature>
<keyword evidence="3" id="KW-0472">Membrane</keyword>
<name>A0A2N9HDB9_FAGSY</name>
<evidence type="ECO:0000313" key="4">
    <source>
        <dbReference type="EMBL" id="SPD09584.1"/>
    </source>
</evidence>